<dbReference type="AlphaFoldDB" id="A0A0B7BXV2"/>
<evidence type="ECO:0000256" key="1">
    <source>
        <dbReference type="SAM" id="MobiDB-lite"/>
    </source>
</evidence>
<feature type="compositionally biased region" description="Basic and acidic residues" evidence="1">
    <location>
        <begin position="40"/>
        <end position="79"/>
    </location>
</feature>
<sequence>RQREIRDFEERILLDNLEEADQQLKGSPRATNHRKQLQLSKDRAIRDMQIKYERARERKYYGDPKRDYRKEPDPTRYNP</sequence>
<proteinExistence type="predicted"/>
<dbReference type="EMBL" id="HACG01050937">
    <property type="protein sequence ID" value="CEK97803.1"/>
    <property type="molecule type" value="Transcribed_RNA"/>
</dbReference>
<feature type="non-terminal residue" evidence="2">
    <location>
        <position position="1"/>
    </location>
</feature>
<protein>
    <submittedName>
        <fullName evidence="2">Uncharacterized protein</fullName>
    </submittedName>
</protein>
<gene>
    <name evidence="2" type="primary">ORF216950</name>
</gene>
<feature type="region of interest" description="Disordered" evidence="1">
    <location>
        <begin position="22"/>
        <end position="79"/>
    </location>
</feature>
<name>A0A0B7BXV2_9EUPU</name>
<feature type="non-terminal residue" evidence="2">
    <location>
        <position position="79"/>
    </location>
</feature>
<reference evidence="2" key="1">
    <citation type="submission" date="2014-12" db="EMBL/GenBank/DDBJ databases">
        <title>Insight into the proteome of Arion vulgaris.</title>
        <authorList>
            <person name="Aradska J."/>
            <person name="Bulat T."/>
            <person name="Smidak R."/>
            <person name="Sarate P."/>
            <person name="Gangsoo J."/>
            <person name="Sialana F."/>
            <person name="Bilban M."/>
            <person name="Lubec G."/>
        </authorList>
    </citation>
    <scope>NUCLEOTIDE SEQUENCE</scope>
    <source>
        <tissue evidence="2">Skin</tissue>
    </source>
</reference>
<accession>A0A0B7BXV2</accession>
<evidence type="ECO:0000313" key="2">
    <source>
        <dbReference type="EMBL" id="CEK97803.1"/>
    </source>
</evidence>
<organism evidence="2">
    <name type="scientific">Arion vulgaris</name>
    <dbReference type="NCBI Taxonomy" id="1028688"/>
    <lineage>
        <taxon>Eukaryota</taxon>
        <taxon>Metazoa</taxon>
        <taxon>Spiralia</taxon>
        <taxon>Lophotrochozoa</taxon>
        <taxon>Mollusca</taxon>
        <taxon>Gastropoda</taxon>
        <taxon>Heterobranchia</taxon>
        <taxon>Euthyneura</taxon>
        <taxon>Panpulmonata</taxon>
        <taxon>Eupulmonata</taxon>
        <taxon>Stylommatophora</taxon>
        <taxon>Helicina</taxon>
        <taxon>Arionoidea</taxon>
        <taxon>Arionidae</taxon>
        <taxon>Arion</taxon>
    </lineage>
</organism>